<evidence type="ECO:0000313" key="2">
    <source>
        <dbReference type="EMBL" id="KAJ7716284.1"/>
    </source>
</evidence>
<dbReference type="EMBL" id="JARKIB010000294">
    <property type="protein sequence ID" value="KAJ7716284.1"/>
    <property type="molecule type" value="Genomic_DNA"/>
</dbReference>
<comment type="caution">
    <text evidence="2">The sequence shown here is derived from an EMBL/GenBank/DDBJ whole genome shotgun (WGS) entry which is preliminary data.</text>
</comment>
<dbReference type="Proteomes" id="UP001215598">
    <property type="component" value="Unassembled WGS sequence"/>
</dbReference>
<gene>
    <name evidence="2" type="ORF">B0H16DRAFT_1701414</name>
</gene>
<evidence type="ECO:0000313" key="3">
    <source>
        <dbReference type="Proteomes" id="UP001215598"/>
    </source>
</evidence>
<keyword evidence="3" id="KW-1185">Reference proteome</keyword>
<organism evidence="2 3">
    <name type="scientific">Mycena metata</name>
    <dbReference type="NCBI Taxonomy" id="1033252"/>
    <lineage>
        <taxon>Eukaryota</taxon>
        <taxon>Fungi</taxon>
        <taxon>Dikarya</taxon>
        <taxon>Basidiomycota</taxon>
        <taxon>Agaricomycotina</taxon>
        <taxon>Agaricomycetes</taxon>
        <taxon>Agaricomycetidae</taxon>
        <taxon>Agaricales</taxon>
        <taxon>Marasmiineae</taxon>
        <taxon>Mycenaceae</taxon>
        <taxon>Mycena</taxon>
    </lineage>
</organism>
<proteinExistence type="predicted"/>
<feature type="region of interest" description="Disordered" evidence="1">
    <location>
        <begin position="544"/>
        <end position="577"/>
    </location>
</feature>
<reference evidence="2" key="1">
    <citation type="submission" date="2023-03" db="EMBL/GenBank/DDBJ databases">
        <title>Massive genome expansion in bonnet fungi (Mycena s.s.) driven by repeated elements and novel gene families across ecological guilds.</title>
        <authorList>
            <consortium name="Lawrence Berkeley National Laboratory"/>
            <person name="Harder C.B."/>
            <person name="Miyauchi S."/>
            <person name="Viragh M."/>
            <person name="Kuo A."/>
            <person name="Thoen E."/>
            <person name="Andreopoulos B."/>
            <person name="Lu D."/>
            <person name="Skrede I."/>
            <person name="Drula E."/>
            <person name="Henrissat B."/>
            <person name="Morin E."/>
            <person name="Kohler A."/>
            <person name="Barry K."/>
            <person name="LaButti K."/>
            <person name="Morin E."/>
            <person name="Salamov A."/>
            <person name="Lipzen A."/>
            <person name="Mereny Z."/>
            <person name="Hegedus B."/>
            <person name="Baldrian P."/>
            <person name="Stursova M."/>
            <person name="Weitz H."/>
            <person name="Taylor A."/>
            <person name="Grigoriev I.V."/>
            <person name="Nagy L.G."/>
            <person name="Martin F."/>
            <person name="Kauserud H."/>
        </authorList>
    </citation>
    <scope>NUCLEOTIDE SEQUENCE</scope>
    <source>
        <strain evidence="2">CBHHK182m</strain>
    </source>
</reference>
<evidence type="ECO:0000256" key="1">
    <source>
        <dbReference type="SAM" id="MobiDB-lite"/>
    </source>
</evidence>
<accession>A0AAD7HAH1</accession>
<name>A0AAD7HAH1_9AGAR</name>
<protein>
    <submittedName>
        <fullName evidence="2">Uncharacterized protein</fullName>
    </submittedName>
</protein>
<dbReference type="AlphaFoldDB" id="A0AAD7HAH1"/>
<sequence>MPETVECISSGLQAQNAFSAAKATGSSFNLEAIVVDSTKREARAAGAPAAAKQGLVYELDSCSTIKRGQKDNQSDVYPPALRTTASNPDPPSVNTLTLEAISYTNRALILNFGTLFFMLQYLTHTSVQFYPRHVWERSIRNVSKEVRKFSIGVAFVFHDYVLAFPTLDLLFQPTWAASFSDFSIPPNIYTSTNDFLSLVATWIDGILRTPVHTRACDTIRGLNTLFYGVGVYTVMELFFMAGLSPFLTLYEVFSNPSRAARFLLAFYSYIARAERDLWKTIVQSAIHDGILAPTTDQRLRYGDWLYIWAKDKTLMPLRMACLVDEYHAKLDELSCAEAAWSQDAENQLFDVFEPTFLALGFQSPLSLGHLIFGADDWVQLGGTPCSHEDPITAVYRKHGLLGSPTRLKFDPSESLILPHEQFRGKRSSYRPTRPAAARSVQGAEHHECLFKNIVATTLGVSIGPLEYCGVGHIVHVGPAPYVAVCKGDPAISEYHEKRALRGLDRISAHLETAGKRKRARSLKENKQLAKKLSKLDAGYHRVGAGAVEDAEGTEPQPSKPKKRRLSADQRLALATIN</sequence>